<dbReference type="STRING" id="299262.BWR18_12690"/>
<dbReference type="EMBL" id="CP019312">
    <property type="protein sequence ID" value="APX13873.1"/>
    <property type="molecule type" value="Genomic_DNA"/>
</dbReference>
<dbReference type="InterPro" id="IPR008320">
    <property type="entry name" value="UCP032025"/>
</dbReference>
<keyword evidence="2" id="KW-1185">Reference proteome</keyword>
<dbReference type="RefSeq" id="WP_076630303.1">
    <property type="nucleotide sequence ID" value="NZ_CP019312.1"/>
</dbReference>
<dbReference type="Pfam" id="PF07370">
    <property type="entry name" value="DUF1489"/>
    <property type="match status" value="1"/>
</dbReference>
<sequence length="143" mass="16236">MDKYINLIKLSVGSDSYDDLVAWQSTKRAQTADGLPRHVTRMWPKREAEILNGGSIFWVVKGVVTCRQRILRLDEVIGSDGIRRCAIVSDQELIRVQSALKRPFQGWRYLKPEDSPPDLPQGRAREEPLPVELNRALAEIGVL</sequence>
<evidence type="ECO:0000313" key="2">
    <source>
        <dbReference type="Proteomes" id="UP000186336"/>
    </source>
</evidence>
<protein>
    <submittedName>
        <fullName evidence="1">Lysophospholipase</fullName>
    </submittedName>
</protein>
<evidence type="ECO:0000313" key="1">
    <source>
        <dbReference type="EMBL" id="APX13873.1"/>
    </source>
</evidence>
<reference evidence="1 2" key="1">
    <citation type="submission" date="2017-01" db="EMBL/GenBank/DDBJ databases">
        <title>Complete genome of Tateyamaria omphalii DOK1-4 isolated from seawater in Dokdo.</title>
        <authorList>
            <person name="Kim J.H."/>
            <person name="Chi W.-J."/>
        </authorList>
    </citation>
    <scope>NUCLEOTIDE SEQUENCE [LARGE SCALE GENOMIC DNA]</scope>
    <source>
        <strain evidence="1 2">DOK1-4</strain>
    </source>
</reference>
<accession>A0A1P8N0R9</accession>
<proteinExistence type="predicted"/>
<dbReference type="AlphaFoldDB" id="A0A1P8N0R9"/>
<dbReference type="OrthoDB" id="9798292at2"/>
<organism evidence="1 2">
    <name type="scientific">Tateyamaria omphalii</name>
    <dbReference type="NCBI Taxonomy" id="299262"/>
    <lineage>
        <taxon>Bacteria</taxon>
        <taxon>Pseudomonadati</taxon>
        <taxon>Pseudomonadota</taxon>
        <taxon>Alphaproteobacteria</taxon>
        <taxon>Rhodobacterales</taxon>
        <taxon>Roseobacteraceae</taxon>
        <taxon>Tateyamaria</taxon>
    </lineage>
</organism>
<dbReference type="Proteomes" id="UP000186336">
    <property type="component" value="Chromosome"/>
</dbReference>
<dbReference type="KEGG" id="tom:BWR18_12690"/>
<gene>
    <name evidence="1" type="ORF">BWR18_12690</name>
</gene>
<name>A0A1P8N0R9_9RHOB</name>
<dbReference type="PIRSF" id="PIRSF032025">
    <property type="entry name" value="UCP032025"/>
    <property type="match status" value="1"/>
</dbReference>